<protein>
    <submittedName>
        <fullName evidence="1">Uncharacterized protein</fullName>
    </submittedName>
</protein>
<keyword evidence="2" id="KW-1185">Reference proteome</keyword>
<name>A0AAD4MY71_9BILA</name>
<dbReference type="Proteomes" id="UP001201812">
    <property type="component" value="Unassembled WGS sequence"/>
</dbReference>
<accession>A0AAD4MY71</accession>
<reference evidence="1" key="1">
    <citation type="submission" date="2022-01" db="EMBL/GenBank/DDBJ databases">
        <title>Genome Sequence Resource for Two Populations of Ditylenchus destructor, the Migratory Endoparasitic Phytonematode.</title>
        <authorList>
            <person name="Zhang H."/>
            <person name="Lin R."/>
            <person name="Xie B."/>
        </authorList>
    </citation>
    <scope>NUCLEOTIDE SEQUENCE</scope>
    <source>
        <strain evidence="1">BazhouSP</strain>
    </source>
</reference>
<evidence type="ECO:0000313" key="1">
    <source>
        <dbReference type="EMBL" id="KAI1709978.1"/>
    </source>
</evidence>
<evidence type="ECO:0000313" key="2">
    <source>
        <dbReference type="Proteomes" id="UP001201812"/>
    </source>
</evidence>
<proteinExistence type="predicted"/>
<dbReference type="AlphaFoldDB" id="A0AAD4MY71"/>
<gene>
    <name evidence="1" type="ORF">DdX_10990</name>
</gene>
<sequence>MCSKVYVNATVYTSEEGTIEKSVRLTCSSQTALEENETITHLIMAMSNGSIYKNRYVCDSRPLQIDLRPPDNSIKVLFSYPDSRQLLPNKYTLKVDPVTKTSKDIILNTSSTDCWHRELAHVLIFACPNSTQLERYWGTNRNKRLDFTNGNREGSMT</sequence>
<dbReference type="EMBL" id="JAKKPZ010000028">
    <property type="protein sequence ID" value="KAI1709978.1"/>
    <property type="molecule type" value="Genomic_DNA"/>
</dbReference>
<organism evidence="1 2">
    <name type="scientific">Ditylenchus destructor</name>
    <dbReference type="NCBI Taxonomy" id="166010"/>
    <lineage>
        <taxon>Eukaryota</taxon>
        <taxon>Metazoa</taxon>
        <taxon>Ecdysozoa</taxon>
        <taxon>Nematoda</taxon>
        <taxon>Chromadorea</taxon>
        <taxon>Rhabditida</taxon>
        <taxon>Tylenchina</taxon>
        <taxon>Tylenchomorpha</taxon>
        <taxon>Sphaerularioidea</taxon>
        <taxon>Anguinidae</taxon>
        <taxon>Anguininae</taxon>
        <taxon>Ditylenchus</taxon>
    </lineage>
</organism>
<comment type="caution">
    <text evidence="1">The sequence shown here is derived from an EMBL/GenBank/DDBJ whole genome shotgun (WGS) entry which is preliminary data.</text>
</comment>